<keyword evidence="24" id="KW-1185">Reference proteome</keyword>
<keyword evidence="13 22" id="KW-1208">Phospholipid metabolism</keyword>
<evidence type="ECO:0000256" key="11">
    <source>
        <dbReference type="ARBA" id="ARBA00023136"/>
    </source>
</evidence>
<keyword evidence="12 22" id="KW-0594">Phospholipid biosynthesis</keyword>
<dbReference type="PANTHER" id="PTHR15362:SF7">
    <property type="entry name" value="PHOSPHATIDYLSERINE SYNTHASE 2"/>
    <property type="match status" value="1"/>
</dbReference>
<feature type="transmembrane region" description="Helical" evidence="22">
    <location>
        <begin position="340"/>
        <end position="361"/>
    </location>
</feature>
<name>A0A1D1VG23_RAMVA</name>
<dbReference type="STRING" id="947166.A0A1D1VG23"/>
<comment type="catalytic activity">
    <reaction evidence="16">
        <text>1-(1Z-octadecenyl)-2-(9Z-octadecenoyl)-sn-glycero-3-phosphoethanolamine + L-serine = 1-(1Z-octadecenyl)-2-(9Z-octadecenoyl)-sn-glycero-3-phospho-L-serine + ethanolamine</text>
        <dbReference type="Rhea" id="RHEA:41600"/>
        <dbReference type="ChEBI" id="CHEBI:33384"/>
        <dbReference type="ChEBI" id="CHEBI:57603"/>
        <dbReference type="ChEBI" id="CHEBI:78340"/>
        <dbReference type="ChEBI" id="CHEBI:78341"/>
    </reaction>
    <physiologicalReaction direction="left-to-right" evidence="16">
        <dbReference type="Rhea" id="RHEA:41601"/>
    </physiologicalReaction>
</comment>
<dbReference type="GO" id="GO:0005789">
    <property type="term" value="C:endoplasmic reticulum membrane"/>
    <property type="evidence" value="ECO:0007669"/>
    <property type="project" value="UniProtKB-SubCell"/>
</dbReference>
<keyword evidence="10 22" id="KW-0443">Lipid metabolism</keyword>
<evidence type="ECO:0000313" key="23">
    <source>
        <dbReference type="EMBL" id="GAU97853.1"/>
    </source>
</evidence>
<evidence type="ECO:0000256" key="14">
    <source>
        <dbReference type="ARBA" id="ARBA00035767"/>
    </source>
</evidence>
<feature type="transmembrane region" description="Helical" evidence="22">
    <location>
        <begin position="402"/>
        <end position="420"/>
    </location>
</feature>
<evidence type="ECO:0000256" key="7">
    <source>
        <dbReference type="ARBA" id="ARBA00022692"/>
    </source>
</evidence>
<evidence type="ECO:0000256" key="4">
    <source>
        <dbReference type="ARBA" id="ARBA00008671"/>
    </source>
</evidence>
<keyword evidence="6 22" id="KW-0808">Transferase</keyword>
<gene>
    <name evidence="23" type="primary">RvY_09082-1</name>
    <name evidence="23" type="synonym">RvY_09082.1</name>
    <name evidence="23" type="ORF">RvY_09082</name>
</gene>
<comment type="function">
    <text evidence="22">Catalyzes a base-exchange reaction in which the polar head group of phosphatidylethanolamine (PE) is replaced by L-serine.</text>
</comment>
<proteinExistence type="inferred from homology"/>
<evidence type="ECO:0000256" key="15">
    <source>
        <dbReference type="ARBA" id="ARBA00035833"/>
    </source>
</evidence>
<feature type="transmembrane region" description="Helical" evidence="22">
    <location>
        <begin position="206"/>
        <end position="223"/>
    </location>
</feature>
<accession>A0A1D1VG23</accession>
<feature type="transmembrane region" description="Helical" evidence="22">
    <location>
        <begin position="116"/>
        <end position="137"/>
    </location>
</feature>
<evidence type="ECO:0000256" key="12">
    <source>
        <dbReference type="ARBA" id="ARBA00023209"/>
    </source>
</evidence>
<dbReference type="AlphaFoldDB" id="A0A1D1VG23"/>
<dbReference type="GO" id="GO:0106245">
    <property type="term" value="F:L-serine-phosphatidylethanolamine phosphatidyltransferase activity"/>
    <property type="evidence" value="ECO:0007669"/>
    <property type="project" value="UniProtKB-UniRule"/>
</dbReference>
<keyword evidence="7 22" id="KW-0812">Transmembrane</keyword>
<protein>
    <recommendedName>
        <fullName evidence="22">Phosphatidylserine synthase</fullName>
        <ecNumber evidence="22">2.7.8.29</ecNumber>
    </recommendedName>
    <alternativeName>
        <fullName evidence="22">Serine-exchange enzyme</fullName>
    </alternativeName>
</protein>
<comment type="catalytic activity">
    <reaction evidence="21">
        <text>1-(1Z-octadecenyl)-2-(5Z,8Z,11Z,14Z- eicosatetraenoyl)-sn-glycero-3-phosphoethanolamine + L-serine = 1-(1Z-octadecenyl)-2-(5Z,8Z,11Z,14Z-eicosatetraenoyl)-sn-glycero-3-phospho-L-serine + ethanolamine</text>
        <dbReference type="Rhea" id="RHEA:41604"/>
        <dbReference type="ChEBI" id="CHEBI:33384"/>
        <dbReference type="ChEBI" id="CHEBI:57603"/>
        <dbReference type="ChEBI" id="CHEBI:78342"/>
        <dbReference type="ChEBI" id="CHEBI:78343"/>
    </reaction>
    <physiologicalReaction direction="left-to-right" evidence="21">
        <dbReference type="Rhea" id="RHEA:41605"/>
    </physiologicalReaction>
</comment>
<comment type="caution">
    <text evidence="23">The sequence shown here is derived from an EMBL/GenBank/DDBJ whole genome shotgun (WGS) entry which is preliminary data.</text>
</comment>
<keyword evidence="11 22" id="KW-0472">Membrane</keyword>
<comment type="catalytic activity">
    <reaction evidence="22">
        <text>a 1,2-diacyl-sn-glycero-3-phosphoethanolamine + L-serine = a 1,2-diacyl-sn-glycero-3-phospho-L-serine + ethanolamine</text>
        <dbReference type="Rhea" id="RHEA:27606"/>
        <dbReference type="ChEBI" id="CHEBI:33384"/>
        <dbReference type="ChEBI" id="CHEBI:57262"/>
        <dbReference type="ChEBI" id="CHEBI:57603"/>
        <dbReference type="ChEBI" id="CHEBI:64612"/>
        <dbReference type="EC" id="2.7.8.29"/>
    </reaction>
</comment>
<feature type="transmembrane region" description="Helical" evidence="22">
    <location>
        <begin position="52"/>
        <end position="74"/>
    </location>
</feature>
<dbReference type="Pfam" id="PF03034">
    <property type="entry name" value="PSS"/>
    <property type="match status" value="1"/>
</dbReference>
<evidence type="ECO:0000256" key="17">
    <source>
        <dbReference type="ARBA" id="ARBA00035955"/>
    </source>
</evidence>
<evidence type="ECO:0000256" key="3">
    <source>
        <dbReference type="ARBA" id="ARBA00005189"/>
    </source>
</evidence>
<feature type="transmembrane region" description="Helical" evidence="22">
    <location>
        <begin position="373"/>
        <end position="390"/>
    </location>
</feature>
<evidence type="ECO:0000256" key="13">
    <source>
        <dbReference type="ARBA" id="ARBA00023264"/>
    </source>
</evidence>
<comment type="catalytic activity">
    <reaction evidence="18">
        <text>1-octadecanoyl-2-(4Z,7Z,10Z,13Z,16Z,19Z-docosahexaenoyl)-sn-glycero-3-phosphoethanolamine + L-serine = 1-octadecanoyl-2-(4Z,7Z,10Z,13Z,16Z,19Z-docosahexaenoyl)-sn-glycero-3-phosphoserine + ethanolamine</text>
        <dbReference type="Rhea" id="RHEA:41492"/>
        <dbReference type="ChEBI" id="CHEBI:33384"/>
        <dbReference type="ChEBI" id="CHEBI:57603"/>
        <dbReference type="ChEBI" id="CHEBI:78265"/>
        <dbReference type="ChEBI" id="CHEBI:78266"/>
    </reaction>
    <physiologicalReaction direction="left-to-right" evidence="18">
        <dbReference type="Rhea" id="RHEA:41493"/>
    </physiologicalReaction>
</comment>
<evidence type="ECO:0000256" key="18">
    <source>
        <dbReference type="ARBA" id="ARBA00036428"/>
    </source>
</evidence>
<dbReference type="EC" id="2.7.8.29" evidence="22"/>
<evidence type="ECO:0000256" key="10">
    <source>
        <dbReference type="ARBA" id="ARBA00023098"/>
    </source>
</evidence>
<reference evidence="23 24" key="1">
    <citation type="journal article" date="2016" name="Nat. Commun.">
        <title>Extremotolerant tardigrade genome and improved radiotolerance of human cultured cells by tardigrade-unique protein.</title>
        <authorList>
            <person name="Hashimoto T."/>
            <person name="Horikawa D.D."/>
            <person name="Saito Y."/>
            <person name="Kuwahara H."/>
            <person name="Kozuka-Hata H."/>
            <person name="Shin-I T."/>
            <person name="Minakuchi Y."/>
            <person name="Ohishi K."/>
            <person name="Motoyama A."/>
            <person name="Aizu T."/>
            <person name="Enomoto A."/>
            <person name="Kondo K."/>
            <person name="Tanaka S."/>
            <person name="Hara Y."/>
            <person name="Koshikawa S."/>
            <person name="Sagara H."/>
            <person name="Miura T."/>
            <person name="Yokobori S."/>
            <person name="Miyagawa K."/>
            <person name="Suzuki Y."/>
            <person name="Kubo T."/>
            <person name="Oyama M."/>
            <person name="Kohara Y."/>
            <person name="Fujiyama A."/>
            <person name="Arakawa K."/>
            <person name="Katayama T."/>
            <person name="Toyoda A."/>
            <person name="Kunieda T."/>
        </authorList>
    </citation>
    <scope>NUCLEOTIDE SEQUENCE [LARGE SCALE GENOMIC DNA]</scope>
    <source>
        <strain evidence="23 24">YOKOZUNA-1</strain>
    </source>
</reference>
<dbReference type="OrthoDB" id="10265393at2759"/>
<evidence type="ECO:0000313" key="24">
    <source>
        <dbReference type="Proteomes" id="UP000186922"/>
    </source>
</evidence>
<dbReference type="Proteomes" id="UP000186922">
    <property type="component" value="Unassembled WGS sequence"/>
</dbReference>
<comment type="catalytic activity">
    <reaction evidence="20">
        <text>1-octadecanoyl-2-(9Z-octadecenoyl)-sn-glycero-3-phosphoethanolamine + L-serine = 1-octadecanoyl-2-(9Z-octadecenoyl)-sn-glycero-3-phospho-L-serine + ethanolamine</text>
        <dbReference type="Rhea" id="RHEA:40795"/>
        <dbReference type="ChEBI" id="CHEBI:33384"/>
        <dbReference type="ChEBI" id="CHEBI:57603"/>
        <dbReference type="ChEBI" id="CHEBI:75038"/>
        <dbReference type="ChEBI" id="CHEBI:78260"/>
    </reaction>
    <physiologicalReaction direction="left-to-right" evidence="20">
        <dbReference type="Rhea" id="RHEA:40796"/>
    </physiologicalReaction>
</comment>
<dbReference type="EMBL" id="BDGG01000004">
    <property type="protein sequence ID" value="GAU97853.1"/>
    <property type="molecule type" value="Genomic_DNA"/>
</dbReference>
<comment type="catalytic activity">
    <reaction evidence="17">
        <text>1-octadecanoyl-2-(5Z,8Z,11Z,14Z)-eicosatetraenoyl-sn-glycero-3-phosphoethanolamine + L-serine = 1-octadecanoyl-2-(5Z,8Z,11Z,14Z)-eicosatetraenoyl-sn-glycero-3-phosphoserine + ethanolamine</text>
        <dbReference type="Rhea" id="RHEA:41500"/>
        <dbReference type="ChEBI" id="CHEBI:33384"/>
        <dbReference type="ChEBI" id="CHEBI:57603"/>
        <dbReference type="ChEBI" id="CHEBI:78268"/>
        <dbReference type="ChEBI" id="CHEBI:78269"/>
    </reaction>
    <physiologicalReaction direction="left-to-right" evidence="17">
        <dbReference type="Rhea" id="RHEA:41501"/>
    </physiologicalReaction>
</comment>
<evidence type="ECO:0000256" key="9">
    <source>
        <dbReference type="ARBA" id="ARBA00022989"/>
    </source>
</evidence>
<comment type="catalytic activity">
    <reaction evidence="19">
        <text>1-(1Z-octadecenyl)-2-(4Z,7Z,10Z,13Z,16Z,19Z-docosahexaenoyl)-sn-glycero-3-phosphoethanolamine + L-serine = 1-(1Z-octadecenyl)-2-(4Z,7Z,10Z,13Z,16Z,19Z-docosahexaenoyl)-sn-glycero-3-phospho-L-serine + ethanolamine</text>
        <dbReference type="Rhea" id="RHEA:41496"/>
        <dbReference type="ChEBI" id="CHEBI:33384"/>
        <dbReference type="ChEBI" id="CHEBI:57603"/>
        <dbReference type="ChEBI" id="CHEBI:78263"/>
        <dbReference type="ChEBI" id="CHEBI:78264"/>
    </reaction>
    <physiologicalReaction direction="left-to-right" evidence="19">
        <dbReference type="Rhea" id="RHEA:41497"/>
    </physiologicalReaction>
</comment>
<evidence type="ECO:0000256" key="21">
    <source>
        <dbReference type="ARBA" id="ARBA00036733"/>
    </source>
</evidence>
<organism evidence="23 24">
    <name type="scientific">Ramazzottius varieornatus</name>
    <name type="common">Water bear</name>
    <name type="synonym">Tardigrade</name>
    <dbReference type="NCBI Taxonomy" id="947166"/>
    <lineage>
        <taxon>Eukaryota</taxon>
        <taxon>Metazoa</taxon>
        <taxon>Ecdysozoa</taxon>
        <taxon>Tardigrada</taxon>
        <taxon>Eutardigrada</taxon>
        <taxon>Parachela</taxon>
        <taxon>Hypsibioidea</taxon>
        <taxon>Ramazzottiidae</taxon>
        <taxon>Ramazzottius</taxon>
    </lineage>
</organism>
<evidence type="ECO:0000256" key="20">
    <source>
        <dbReference type="ARBA" id="ARBA00036644"/>
    </source>
</evidence>
<evidence type="ECO:0000256" key="5">
    <source>
        <dbReference type="ARBA" id="ARBA00022516"/>
    </source>
</evidence>
<evidence type="ECO:0000256" key="6">
    <source>
        <dbReference type="ARBA" id="ARBA00022679"/>
    </source>
</evidence>
<comment type="subcellular location">
    <subcellularLocation>
        <location evidence="1 22">Endoplasmic reticulum membrane</location>
        <topology evidence="1 22">Multi-pass membrane protein</topology>
    </subcellularLocation>
</comment>
<evidence type="ECO:0000256" key="8">
    <source>
        <dbReference type="ARBA" id="ARBA00022824"/>
    </source>
</evidence>
<evidence type="ECO:0000256" key="16">
    <source>
        <dbReference type="ARBA" id="ARBA00035875"/>
    </source>
</evidence>
<dbReference type="InterPro" id="IPR004277">
    <property type="entry name" value="PSS"/>
</dbReference>
<evidence type="ECO:0000256" key="22">
    <source>
        <dbReference type="RuleBase" id="RU368094"/>
    </source>
</evidence>
<comment type="catalytic activity">
    <reaction evidence="14">
        <text>1-hexadecanoyl-2-(9Z-octadecenoyl)-sn-glycero-3-phosphoethanolamine + L-serine = 1-hexadecanoyl-2-(9Z-octadecenoyl)-sn-glycero-3-phospho-L-serine + ethanolamine</text>
        <dbReference type="Rhea" id="RHEA:41484"/>
        <dbReference type="ChEBI" id="CHEBI:33384"/>
        <dbReference type="ChEBI" id="CHEBI:57603"/>
        <dbReference type="ChEBI" id="CHEBI:73007"/>
        <dbReference type="ChEBI" id="CHEBI:75029"/>
    </reaction>
    <physiologicalReaction direction="left-to-right" evidence="14">
        <dbReference type="Rhea" id="RHEA:41485"/>
    </physiologicalReaction>
</comment>
<feature type="transmembrane region" description="Helical" evidence="22">
    <location>
        <begin position="238"/>
        <end position="260"/>
    </location>
</feature>
<dbReference type="GO" id="GO:0006659">
    <property type="term" value="P:phosphatidylserine biosynthetic process"/>
    <property type="evidence" value="ECO:0007669"/>
    <property type="project" value="UniProtKB-UniRule"/>
</dbReference>
<keyword evidence="5 22" id="KW-0444">Lipid biosynthesis</keyword>
<dbReference type="PANTHER" id="PTHR15362">
    <property type="entry name" value="PHOSPHATIDYLINOSITOL SYNTHASE"/>
    <property type="match status" value="1"/>
</dbReference>
<comment type="pathway">
    <text evidence="2 22">Phospholipid metabolism; phosphatidylserine biosynthesis.</text>
</comment>
<keyword evidence="9 22" id="KW-1133">Transmembrane helix</keyword>
<comment type="catalytic activity">
    <reaction evidence="15">
        <text>1-hexadecanoyl-2-(4Z,7Z,10Z,13Z,16Z,19Z-docosahexaenoyl)-sn-glycero-3-phosphoethanolamine + L-serine = 1-hexadecanoyl-2-(4Z,7Z,10Z,13Z,16Z,19Z-docosahexaenoyl)-sn-glycero-3-phosphoserine + ethanolamine</text>
        <dbReference type="Rhea" id="RHEA:41488"/>
        <dbReference type="ChEBI" id="CHEBI:33384"/>
        <dbReference type="ChEBI" id="CHEBI:57603"/>
        <dbReference type="ChEBI" id="CHEBI:78261"/>
        <dbReference type="ChEBI" id="CHEBI:78262"/>
    </reaction>
    <physiologicalReaction direction="left-to-right" evidence="15">
        <dbReference type="Rhea" id="RHEA:41489"/>
    </physiologicalReaction>
</comment>
<evidence type="ECO:0000256" key="2">
    <source>
        <dbReference type="ARBA" id="ARBA00004916"/>
    </source>
</evidence>
<sequence length="478" mass="56222">MLSRRDEIERSGREGTFAVTSPDIEVRTAHDWEYYKGTRKCRLVLDDGTITFFWRAHTLTVLFFITCALAYVTFFEPISYDTSFNTRRGILAVMVMFLVFGIMTTSDGPFRRPHPIVWRFVFNISVLYELCLIFLLLQSPDDARRLLKHIDPTLGVELPEKDYGGSCLIYDRNHTDPYHNVWDKFDGFVPTHFFGWWLKTLILRDWWLCTVISIMFELLEYTLEHQLPNFSECWWDHWIMDALICNGTGIVLGMITLKYLEIRPYHWRGLWTIQTYSGKLKRMVAQFTPYSWVEFDWRPLSSFKRWAAMMGVICIFLMAELNTFYLKYVLWIPPPNSMNLIRLIFFLLCGGVAMRETFEYLDNPKCKKLGKQAWMVLIVIITELLIVMRFDLELITKPLPSMIALLWLTFGTLCIMWTIWQFGYRGKIRWGFGGQPLHSQDSGVSLEPEYPQNSSDSSLDWGTAVTFSIKDFVDKKDE</sequence>
<keyword evidence="8 22" id="KW-0256">Endoplasmic reticulum</keyword>
<feature type="transmembrane region" description="Helical" evidence="22">
    <location>
        <begin position="306"/>
        <end position="328"/>
    </location>
</feature>
<comment type="pathway">
    <text evidence="3">Lipid metabolism.</text>
</comment>
<comment type="similarity">
    <text evidence="4 22">Belongs to the phosphatidyl serine synthase family.</text>
</comment>
<evidence type="ECO:0000256" key="1">
    <source>
        <dbReference type="ARBA" id="ARBA00004477"/>
    </source>
</evidence>
<feature type="transmembrane region" description="Helical" evidence="22">
    <location>
        <begin position="86"/>
        <end position="104"/>
    </location>
</feature>
<evidence type="ECO:0000256" key="19">
    <source>
        <dbReference type="ARBA" id="ARBA00036623"/>
    </source>
</evidence>
<dbReference type="UniPathway" id="UPA00948"/>